<evidence type="ECO:0000256" key="1">
    <source>
        <dbReference type="SAM" id="Phobius"/>
    </source>
</evidence>
<accession>A0ABS3Y803</accession>
<evidence type="ECO:0000313" key="2">
    <source>
        <dbReference type="EMBL" id="MBO9150761.1"/>
    </source>
</evidence>
<comment type="caution">
    <text evidence="2">The sequence shown here is derived from an EMBL/GenBank/DDBJ whole genome shotgun (WGS) entry which is preliminary data.</text>
</comment>
<name>A0ABS3Y803_9BACT</name>
<keyword evidence="3" id="KW-1185">Reference proteome</keyword>
<keyword evidence="1" id="KW-0812">Transmembrane</keyword>
<keyword evidence="1" id="KW-1133">Transmembrane helix</keyword>
<dbReference type="Proteomes" id="UP000679126">
    <property type="component" value="Unassembled WGS sequence"/>
</dbReference>
<protein>
    <submittedName>
        <fullName evidence="2">Uncharacterized protein</fullName>
    </submittedName>
</protein>
<keyword evidence="1" id="KW-0472">Membrane</keyword>
<reference evidence="3" key="1">
    <citation type="submission" date="2021-03" db="EMBL/GenBank/DDBJ databases">
        <title>Assistant Professor.</title>
        <authorList>
            <person name="Huq M.A."/>
        </authorList>
    </citation>
    <scope>NUCLEOTIDE SEQUENCE [LARGE SCALE GENOMIC DNA]</scope>
    <source>
        <strain evidence="3">MAH-28</strain>
    </source>
</reference>
<feature type="transmembrane region" description="Helical" evidence="1">
    <location>
        <begin position="111"/>
        <end position="128"/>
    </location>
</feature>
<dbReference type="EMBL" id="JAGHKP010000001">
    <property type="protein sequence ID" value="MBO9150761.1"/>
    <property type="molecule type" value="Genomic_DNA"/>
</dbReference>
<sequence length="137" mass="15763">MNPLAQIDAVFFWLKDKLSTGGYYGYHNIENFVTRTPELKINITLLKEILKRLEADGYVSRMQPAGGGQEVYNVTFKGLVFDGYVIEDEEKKLSANIAKITVNNSQNLNRLTFWLVIFSGIAALYYAVELYKFFWCK</sequence>
<evidence type="ECO:0000313" key="3">
    <source>
        <dbReference type="Proteomes" id="UP000679126"/>
    </source>
</evidence>
<dbReference type="RefSeq" id="WP_209142324.1">
    <property type="nucleotide sequence ID" value="NZ_JAGHKP010000001.1"/>
</dbReference>
<gene>
    <name evidence="2" type="ORF">J7I43_00965</name>
</gene>
<organism evidence="2 3">
    <name type="scientific">Chitinophaga chungangae</name>
    <dbReference type="NCBI Taxonomy" id="2821488"/>
    <lineage>
        <taxon>Bacteria</taxon>
        <taxon>Pseudomonadati</taxon>
        <taxon>Bacteroidota</taxon>
        <taxon>Chitinophagia</taxon>
        <taxon>Chitinophagales</taxon>
        <taxon>Chitinophagaceae</taxon>
        <taxon>Chitinophaga</taxon>
    </lineage>
</organism>
<proteinExistence type="predicted"/>